<dbReference type="PROSITE" id="PS51826">
    <property type="entry name" value="PSBD"/>
    <property type="match status" value="1"/>
</dbReference>
<dbReference type="InterPro" id="IPR023213">
    <property type="entry name" value="CAT-like_dom_sf"/>
</dbReference>
<evidence type="ECO:0000256" key="3">
    <source>
        <dbReference type="ARBA" id="ARBA00022679"/>
    </source>
</evidence>
<dbReference type="Pfam" id="PF00198">
    <property type="entry name" value="2-oxoacid_dh"/>
    <property type="match status" value="1"/>
</dbReference>
<dbReference type="SUPFAM" id="SSF51230">
    <property type="entry name" value="Single hybrid motif"/>
    <property type="match status" value="1"/>
</dbReference>
<evidence type="ECO:0000256" key="4">
    <source>
        <dbReference type="ARBA" id="ARBA00022823"/>
    </source>
</evidence>
<dbReference type="CDD" id="cd06849">
    <property type="entry name" value="lipoyl_domain"/>
    <property type="match status" value="1"/>
</dbReference>
<evidence type="ECO:0000259" key="8">
    <source>
        <dbReference type="PROSITE" id="PS51826"/>
    </source>
</evidence>
<keyword evidence="10" id="KW-1185">Reference proteome</keyword>
<feature type="compositionally biased region" description="Polar residues" evidence="6">
    <location>
        <begin position="82"/>
        <end position="93"/>
    </location>
</feature>
<dbReference type="InterPro" id="IPR004167">
    <property type="entry name" value="PSBD"/>
</dbReference>
<dbReference type="InterPro" id="IPR000089">
    <property type="entry name" value="Biotin_lipoyl"/>
</dbReference>
<dbReference type="PROSITE" id="PS00189">
    <property type="entry name" value="LIPOYL"/>
    <property type="match status" value="1"/>
</dbReference>
<proteinExistence type="inferred from homology"/>
<reference evidence="9" key="1">
    <citation type="journal article" date="2014" name="Int. J. Syst. Evol. Microbiol.">
        <title>Complete genome sequence of Corynebacterium casei LMG S-19264T (=DSM 44701T), isolated from a smear-ripened cheese.</title>
        <authorList>
            <consortium name="US DOE Joint Genome Institute (JGI-PGF)"/>
            <person name="Walter F."/>
            <person name="Albersmeier A."/>
            <person name="Kalinowski J."/>
            <person name="Ruckert C."/>
        </authorList>
    </citation>
    <scope>NUCLEOTIDE SEQUENCE</scope>
    <source>
        <strain evidence="9">JCM 19596</strain>
    </source>
</reference>
<feature type="domain" description="Lipoyl-binding" evidence="7">
    <location>
        <begin position="3"/>
        <end position="78"/>
    </location>
</feature>
<dbReference type="RefSeq" id="WP_188975195.1">
    <property type="nucleotide sequence ID" value="NZ_BMPG01000001.1"/>
</dbReference>
<gene>
    <name evidence="9" type="ORF">GCM10009039_03320</name>
</gene>
<dbReference type="SUPFAM" id="SSF52777">
    <property type="entry name" value="CoA-dependent acyltransferases"/>
    <property type="match status" value="1"/>
</dbReference>
<dbReference type="PANTHER" id="PTHR43178:SF5">
    <property type="entry name" value="LIPOAMIDE ACYLTRANSFERASE COMPONENT OF BRANCHED-CHAIN ALPHA-KETO ACID DEHYDROGENASE COMPLEX, MITOCHONDRIAL"/>
    <property type="match status" value="1"/>
</dbReference>
<feature type="compositionally biased region" description="Low complexity" evidence="6">
    <location>
        <begin position="191"/>
        <end position="216"/>
    </location>
</feature>
<evidence type="ECO:0000256" key="2">
    <source>
        <dbReference type="ARBA" id="ARBA00007317"/>
    </source>
</evidence>
<evidence type="ECO:0000256" key="6">
    <source>
        <dbReference type="SAM" id="MobiDB-lite"/>
    </source>
</evidence>
<dbReference type="OrthoDB" id="56234at2157"/>
<keyword evidence="9" id="KW-0670">Pyruvate</keyword>
<dbReference type="GO" id="GO:0031405">
    <property type="term" value="F:lipoic acid binding"/>
    <property type="evidence" value="ECO:0007669"/>
    <property type="project" value="TreeGrafter"/>
</dbReference>
<evidence type="ECO:0000313" key="10">
    <source>
        <dbReference type="Proteomes" id="UP000607197"/>
    </source>
</evidence>
<evidence type="ECO:0000259" key="7">
    <source>
        <dbReference type="PROSITE" id="PS50968"/>
    </source>
</evidence>
<dbReference type="Gene3D" id="3.30.559.10">
    <property type="entry name" value="Chloramphenicol acetyltransferase-like domain"/>
    <property type="match status" value="1"/>
</dbReference>
<dbReference type="FunFam" id="3.30.559.10:FF:000007">
    <property type="entry name" value="Dihydrolipoamide acetyltransferase component of pyruvate dehydrogenase complex"/>
    <property type="match status" value="1"/>
</dbReference>
<dbReference type="Pfam" id="PF00364">
    <property type="entry name" value="Biotin_lipoyl"/>
    <property type="match status" value="1"/>
</dbReference>
<comment type="similarity">
    <text evidence="2">Belongs to the 2-oxoacid dehydrogenase family.</text>
</comment>
<dbReference type="GO" id="GO:0005737">
    <property type="term" value="C:cytoplasm"/>
    <property type="evidence" value="ECO:0007669"/>
    <property type="project" value="TreeGrafter"/>
</dbReference>
<dbReference type="AlphaFoldDB" id="A0A830F2B7"/>
<protein>
    <submittedName>
        <fullName evidence="9">Dihydrolipoamide acetyltransferase component of pyruvate dehydrogenase complex</fullName>
    </submittedName>
</protein>
<name>A0A830F2B7_9EURY</name>
<dbReference type="InterPro" id="IPR001078">
    <property type="entry name" value="2-oxoacid_DH_actylTfrase"/>
</dbReference>
<keyword evidence="3 9" id="KW-0808">Transferase</keyword>
<accession>A0A830F2B7</accession>
<dbReference type="Pfam" id="PF02817">
    <property type="entry name" value="E3_binding"/>
    <property type="match status" value="1"/>
</dbReference>
<feature type="region of interest" description="Disordered" evidence="6">
    <location>
        <begin position="156"/>
        <end position="175"/>
    </location>
</feature>
<sequence>MVAFEYRLPDPGEGLTEAEVETWYVEPGDDIGEDDRFLDVETDKAVVEIPAPCPGTVEELAADPGDVVQVGDVIAVIETDSPPRQQSSGTASTGREAGGGDAESGASDDGDGLTDAVERVGTADSESTDSGDDAAAAGAGDGRVFAAPSTRKYAREQGVDLSAVEGSGPGGRVLRADVDSHAAGGEEGAEAEPASAPTGAAASSESGSPASESDSGQTDAAVEADGVSASRRPLRGLRGKIAENMERSASTIPHVTSGFEADAGALVDLKERLDAAHDAKITYTPILVKAVVPALQEFPLVNASIDDENDEIVEKHDYNVGVATHTEDGLLVPVVKDVDQKSIVEIAGELEELTEAARERTIDPAALRGGTFTVTNVGSHSEHGTFGTPIINHPESGILGVGRIEHKPVATGPDDFEVRQRVGFSFSYDHRLVDGVTASEFMEYVIEGIEDTDVLVGRL</sequence>
<feature type="region of interest" description="Disordered" evidence="6">
    <location>
        <begin position="76"/>
        <end position="151"/>
    </location>
</feature>
<dbReference type="Proteomes" id="UP000607197">
    <property type="component" value="Unassembled WGS sequence"/>
</dbReference>
<dbReference type="Gene3D" id="2.40.50.100">
    <property type="match status" value="1"/>
</dbReference>
<evidence type="ECO:0000256" key="5">
    <source>
        <dbReference type="ARBA" id="ARBA00023315"/>
    </source>
</evidence>
<dbReference type="PANTHER" id="PTHR43178">
    <property type="entry name" value="DIHYDROLIPOAMIDE ACETYLTRANSFERASE COMPONENT OF PYRUVATE DEHYDROGENASE COMPLEX"/>
    <property type="match status" value="1"/>
</dbReference>
<dbReference type="InterPro" id="IPR050743">
    <property type="entry name" value="2-oxoacid_DH_E2_comp"/>
</dbReference>
<organism evidence="9 10">
    <name type="scientific">Halocalculus aciditolerans</name>
    <dbReference type="NCBI Taxonomy" id="1383812"/>
    <lineage>
        <taxon>Archaea</taxon>
        <taxon>Methanobacteriati</taxon>
        <taxon>Methanobacteriota</taxon>
        <taxon>Stenosarchaea group</taxon>
        <taxon>Halobacteria</taxon>
        <taxon>Halobacteriales</taxon>
        <taxon>Halobacteriaceae</taxon>
        <taxon>Halocalculus</taxon>
    </lineage>
</organism>
<dbReference type="InterPro" id="IPR011053">
    <property type="entry name" value="Single_hybrid_motif"/>
</dbReference>
<dbReference type="PROSITE" id="PS50968">
    <property type="entry name" value="BIOTINYL_LIPOYL"/>
    <property type="match status" value="1"/>
</dbReference>
<dbReference type="InterPro" id="IPR036625">
    <property type="entry name" value="E3-bd_dom_sf"/>
</dbReference>
<evidence type="ECO:0000256" key="1">
    <source>
        <dbReference type="ARBA" id="ARBA00001938"/>
    </source>
</evidence>
<dbReference type="SUPFAM" id="SSF47005">
    <property type="entry name" value="Peripheral subunit-binding domain of 2-oxo acid dehydrogenase complex"/>
    <property type="match status" value="1"/>
</dbReference>
<feature type="region of interest" description="Disordered" evidence="6">
    <location>
        <begin position="181"/>
        <end position="239"/>
    </location>
</feature>
<dbReference type="InterPro" id="IPR003016">
    <property type="entry name" value="2-oxoA_DH_lipoyl-BS"/>
</dbReference>
<comment type="caution">
    <text evidence="9">The sequence shown here is derived from an EMBL/GenBank/DDBJ whole genome shotgun (WGS) entry which is preliminary data.</text>
</comment>
<dbReference type="EMBL" id="BMPG01000001">
    <property type="protein sequence ID" value="GGL48439.1"/>
    <property type="molecule type" value="Genomic_DNA"/>
</dbReference>
<dbReference type="Gene3D" id="4.10.320.10">
    <property type="entry name" value="E3-binding domain"/>
    <property type="match status" value="1"/>
</dbReference>
<reference evidence="9" key="2">
    <citation type="submission" date="2020-09" db="EMBL/GenBank/DDBJ databases">
        <authorList>
            <person name="Sun Q."/>
            <person name="Ohkuma M."/>
        </authorList>
    </citation>
    <scope>NUCLEOTIDE SEQUENCE</scope>
    <source>
        <strain evidence="9">JCM 19596</strain>
    </source>
</reference>
<feature type="domain" description="Peripheral subunit-binding (PSBD)" evidence="8">
    <location>
        <begin position="145"/>
        <end position="182"/>
    </location>
</feature>
<comment type="cofactor">
    <cofactor evidence="1">
        <name>(R)-lipoate</name>
        <dbReference type="ChEBI" id="CHEBI:83088"/>
    </cofactor>
</comment>
<keyword evidence="5" id="KW-0012">Acyltransferase</keyword>
<evidence type="ECO:0000313" key="9">
    <source>
        <dbReference type="EMBL" id="GGL48439.1"/>
    </source>
</evidence>
<dbReference type="GO" id="GO:0016407">
    <property type="term" value="F:acetyltransferase activity"/>
    <property type="evidence" value="ECO:0007669"/>
    <property type="project" value="TreeGrafter"/>
</dbReference>
<keyword evidence="4" id="KW-0450">Lipoyl</keyword>